<dbReference type="EMBL" id="QJVC01000002">
    <property type="protein sequence ID" value="PYI39822.1"/>
    <property type="molecule type" value="Genomic_DNA"/>
</dbReference>
<dbReference type="RefSeq" id="WP_110483995.1">
    <property type="nucleotide sequence ID" value="NZ_QJVC01000002.1"/>
</dbReference>
<dbReference type="Gene3D" id="3.90.550.10">
    <property type="entry name" value="Spore Coat Polysaccharide Biosynthesis Protein SpsA, Chain A"/>
    <property type="match status" value="1"/>
</dbReference>
<accession>A0A2V5IWE5</accession>
<keyword evidence="2" id="KW-1185">Reference proteome</keyword>
<dbReference type="InterPro" id="IPR029044">
    <property type="entry name" value="Nucleotide-diphossugar_trans"/>
</dbReference>
<name>A0A2V5IWE5_9MICC</name>
<sequence>MSQSIEVVIPVHDPARPLERGLRSILRQQEGLAALGVELRATVVCHNIAPEDIKSSIPADLASHASVVWLHHADGIKSPAGPRNVALDASSATFLCFLDSDDFLEAGSLAAWWQLAEARTAAAVIAPLRTPEGNILRSPRIRPSKPAVLNAVKDGLAYRSVPYGLLRRSSLLAIGFRYAEGIATGEDITTTLKLWFRAGTICYPYDAPAYHQTDDSGPNRVTSSILPLAEEFAWLDGLLTEPWLLSAPEVERRAVALKILRVHGVGALLRRAAFEPAAGQEPWNSGESRRWSVLLANLKTFAGGGLPALSRKDAALCLAATKAQDQRELRAAVVLHQKSGRQQELLTDQPCGVLSRESVLRHYLNEQLRSKTGVYATPEV</sequence>
<evidence type="ECO:0000313" key="2">
    <source>
        <dbReference type="Proteomes" id="UP000247980"/>
    </source>
</evidence>
<evidence type="ECO:0008006" key="3">
    <source>
        <dbReference type="Google" id="ProtNLM"/>
    </source>
</evidence>
<organism evidence="1 2">
    <name type="scientific">Arthrobacter psychrolactophilus</name>
    <dbReference type="NCBI Taxonomy" id="92442"/>
    <lineage>
        <taxon>Bacteria</taxon>
        <taxon>Bacillati</taxon>
        <taxon>Actinomycetota</taxon>
        <taxon>Actinomycetes</taxon>
        <taxon>Micrococcales</taxon>
        <taxon>Micrococcaceae</taxon>
        <taxon>Arthrobacter</taxon>
    </lineage>
</organism>
<evidence type="ECO:0000313" key="1">
    <source>
        <dbReference type="EMBL" id="PYI39822.1"/>
    </source>
</evidence>
<dbReference type="OrthoDB" id="3171021at2"/>
<proteinExistence type="predicted"/>
<dbReference type="CDD" id="cd00761">
    <property type="entry name" value="Glyco_tranf_GTA_type"/>
    <property type="match status" value="1"/>
</dbReference>
<dbReference type="SUPFAM" id="SSF53448">
    <property type="entry name" value="Nucleotide-diphospho-sugar transferases"/>
    <property type="match status" value="1"/>
</dbReference>
<dbReference type="Proteomes" id="UP000247980">
    <property type="component" value="Unassembled WGS sequence"/>
</dbReference>
<protein>
    <recommendedName>
        <fullName evidence="3">Glycosyltransferase 2-like domain-containing protein</fullName>
    </recommendedName>
</protein>
<reference evidence="1 2" key="1">
    <citation type="submission" date="2018-05" db="EMBL/GenBank/DDBJ databases">
        <title>Genetic diversity of glacier-inhabiting Cryobacterium bacteria in China and description of Cryobacterium mengkeensis sp. nov. and Arthrobacter glacialis sp. nov.</title>
        <authorList>
            <person name="Liu Q."/>
            <person name="Xin Y.-H."/>
        </authorList>
    </citation>
    <scope>NUCLEOTIDE SEQUENCE [LARGE SCALE GENOMIC DNA]</scope>
    <source>
        <strain evidence="1 2">B7</strain>
    </source>
</reference>
<comment type="caution">
    <text evidence="1">The sequence shown here is derived from an EMBL/GenBank/DDBJ whole genome shotgun (WGS) entry which is preliminary data.</text>
</comment>
<gene>
    <name evidence="1" type="ORF">CVS30_03950</name>
</gene>
<dbReference type="AlphaFoldDB" id="A0A2V5IWE5"/>